<keyword evidence="4" id="KW-1185">Reference proteome</keyword>
<name>A0A498PPE1_9MYCO</name>
<dbReference type="RefSeq" id="WP_122494237.1">
    <property type="nucleotide sequence ID" value="NZ_UPHP01000002.1"/>
</dbReference>
<evidence type="ECO:0000313" key="4">
    <source>
        <dbReference type="Proteomes" id="UP000273307"/>
    </source>
</evidence>
<dbReference type="SUPFAM" id="SSF51735">
    <property type="entry name" value="NAD(P)-binding Rossmann-fold domains"/>
    <property type="match status" value="1"/>
</dbReference>
<dbReference type="PANTHER" id="PTHR24321">
    <property type="entry name" value="DEHYDROGENASES, SHORT CHAIN"/>
    <property type="match status" value="1"/>
</dbReference>
<evidence type="ECO:0000256" key="1">
    <source>
        <dbReference type="ARBA" id="ARBA00006484"/>
    </source>
</evidence>
<dbReference type="InterPro" id="IPR036291">
    <property type="entry name" value="NAD(P)-bd_dom_sf"/>
</dbReference>
<dbReference type="EC" id="1.1.1.50" evidence="3"/>
<protein>
    <submittedName>
        <fullName evidence="3">3-alpha-hydroxysteroid dehydrogenase/carbonyl reductase</fullName>
        <ecNumber evidence="3">1.1.1.50</ecNumber>
    </submittedName>
</protein>
<dbReference type="GO" id="GO:0140169">
    <property type="term" value="F:3-alpha-hydroxysteroid 3-dehydrogenase [NAD(P)+] activity"/>
    <property type="evidence" value="ECO:0007669"/>
    <property type="project" value="UniProtKB-EC"/>
</dbReference>
<dbReference type="Gene3D" id="3.40.50.720">
    <property type="entry name" value="NAD(P)-binding Rossmann-like Domain"/>
    <property type="match status" value="1"/>
</dbReference>
<dbReference type="PANTHER" id="PTHR24321:SF8">
    <property type="entry name" value="ESTRADIOL 17-BETA-DEHYDROGENASE 8-RELATED"/>
    <property type="match status" value="1"/>
</dbReference>
<proteinExistence type="inferred from homology"/>
<dbReference type="Pfam" id="PF00106">
    <property type="entry name" value="adh_short"/>
    <property type="match status" value="1"/>
</dbReference>
<dbReference type="PRINTS" id="PR00081">
    <property type="entry name" value="GDHRDH"/>
</dbReference>
<dbReference type="InterPro" id="IPR002347">
    <property type="entry name" value="SDR_fam"/>
</dbReference>
<reference evidence="3 4" key="1">
    <citation type="submission" date="2018-09" db="EMBL/GenBank/DDBJ databases">
        <authorList>
            <person name="Tagini F."/>
        </authorList>
    </citation>
    <scope>NUCLEOTIDE SEQUENCE [LARGE SCALE GENOMIC DNA]</scope>
    <source>
        <strain evidence="3 4">MK136</strain>
    </source>
</reference>
<comment type="similarity">
    <text evidence="1">Belongs to the short-chain dehydrogenases/reductases (SDR) family.</text>
</comment>
<dbReference type="EMBL" id="UPHP01000002">
    <property type="protein sequence ID" value="VBA31856.1"/>
    <property type="molecule type" value="Genomic_DNA"/>
</dbReference>
<dbReference type="Proteomes" id="UP000273307">
    <property type="component" value="Unassembled WGS sequence"/>
</dbReference>
<evidence type="ECO:0000313" key="3">
    <source>
        <dbReference type="EMBL" id="VBA31856.1"/>
    </source>
</evidence>
<accession>A0A498PPE1</accession>
<dbReference type="OrthoDB" id="3676637at2"/>
<evidence type="ECO:0000256" key="2">
    <source>
        <dbReference type="ARBA" id="ARBA00023002"/>
    </source>
</evidence>
<dbReference type="AlphaFoldDB" id="A0A498PPE1"/>
<gene>
    <name evidence="3" type="primary">hsdA</name>
    <name evidence="3" type="ORF">LAUMK136_00122</name>
</gene>
<sequence>MGTYAITGAASGMGRAAAGRLRDNGHTVIGVDLKDADVAADLSTPQGRAQAADQVVVAGGGKLDGAVLAAGLGPGPGRDRMRRIADVNYLGVVELLQAWRPALAAAGHAKVVVIASNSTTTVPAVPRRTVRALLDNDADRALRSARLFGRAAPSIIYAASKIAVSRWVRRHAVLPEWAGSGIRLNALAPGAIMTPLLQEQLSDPTQAKAVRSFPIPVGGFGDVGHLADWICFLLSDSADFLCGSVVFVDGGSDAYFRADDWPKPVPVRRLPGYLVRFRRGSRMMTGLRSSDSP</sequence>
<dbReference type="Pfam" id="PF13561">
    <property type="entry name" value="adh_short_C2"/>
    <property type="match status" value="1"/>
</dbReference>
<organism evidence="3 4">
    <name type="scientific">Mycobacterium attenuatum</name>
    <dbReference type="NCBI Taxonomy" id="2341086"/>
    <lineage>
        <taxon>Bacteria</taxon>
        <taxon>Bacillati</taxon>
        <taxon>Actinomycetota</taxon>
        <taxon>Actinomycetes</taxon>
        <taxon>Mycobacteriales</taxon>
        <taxon>Mycobacteriaceae</taxon>
        <taxon>Mycobacterium</taxon>
    </lineage>
</organism>
<keyword evidence="2 3" id="KW-0560">Oxidoreductase</keyword>